<dbReference type="Pfam" id="PF08021">
    <property type="entry name" value="FAD_binding_9"/>
    <property type="match status" value="1"/>
</dbReference>
<evidence type="ECO:0000313" key="3">
    <source>
        <dbReference type="Proteomes" id="UP000250028"/>
    </source>
</evidence>
<dbReference type="Proteomes" id="UP000250028">
    <property type="component" value="Unassembled WGS sequence"/>
</dbReference>
<sequence>MTATDPSVLSEVRPYELYDVRVLRRERLSPHLVRVTFGDVTLTDGDPWIADAGYDQRIKLIFPAPGCSLDEFPRGEDWFTVWRQLPDEERAAIRTYTLRQVRRSLGEFDVDMVDHGDSGPGSRFAGSAAVGDRLLVLGPNDAFEGDAGGLEFHREAAAGTHLLVGDETAIPAIWGICERLPQAARGLICVETADAADVVDLPCPPGLEVSWVRSAPARGELQTQVVGRWLAAHPELTHFVGPKSGDTTVYFDGAEDAYWETTTDQDPRFSVWIAGESSVVKSLRRVLVNEFEVPKSAVAFMGYWREGRAEN</sequence>
<feature type="domain" description="FAD-binding FR-type" evidence="1">
    <location>
        <begin position="15"/>
        <end position="146"/>
    </location>
</feature>
<dbReference type="InterPro" id="IPR017927">
    <property type="entry name" value="FAD-bd_FR_type"/>
</dbReference>
<keyword evidence="3" id="KW-1185">Reference proteome</keyword>
<dbReference type="OrthoDB" id="3291337at2"/>
<dbReference type="PANTHER" id="PTHR30157">
    <property type="entry name" value="FERRIC REDUCTASE, NADPH-DEPENDENT"/>
    <property type="match status" value="1"/>
</dbReference>
<dbReference type="AlphaFoldDB" id="A0A2Y8ZRK6"/>
<dbReference type="Pfam" id="PF04954">
    <property type="entry name" value="SIP"/>
    <property type="match status" value="1"/>
</dbReference>
<dbReference type="GO" id="GO:0016491">
    <property type="term" value="F:oxidoreductase activity"/>
    <property type="evidence" value="ECO:0007669"/>
    <property type="project" value="InterPro"/>
</dbReference>
<accession>A0A2Y8ZRK6</accession>
<dbReference type="InterPro" id="IPR017938">
    <property type="entry name" value="Riboflavin_synthase-like_b-brl"/>
</dbReference>
<name>A0A2Y8ZRK6_9MICO</name>
<dbReference type="InterPro" id="IPR007037">
    <property type="entry name" value="SIP_rossman_dom"/>
</dbReference>
<protein>
    <submittedName>
        <fullName evidence="2">NADPH-dependent ferric siderophore reductase, contains FAD-binding and SIP domains</fullName>
    </submittedName>
</protein>
<dbReference type="PANTHER" id="PTHR30157:SF0">
    <property type="entry name" value="NADPH-DEPENDENT FERRIC-CHELATE REDUCTASE"/>
    <property type="match status" value="1"/>
</dbReference>
<gene>
    <name evidence="2" type="ORF">SAMN04489750_1367</name>
</gene>
<reference evidence="3" key="1">
    <citation type="submission" date="2016-10" db="EMBL/GenBank/DDBJ databases">
        <authorList>
            <person name="Varghese N."/>
            <person name="Submissions S."/>
        </authorList>
    </citation>
    <scope>NUCLEOTIDE SEQUENCE [LARGE SCALE GENOMIC DNA]</scope>
    <source>
        <strain evidence="3">DSM 22951</strain>
    </source>
</reference>
<dbReference type="Gene3D" id="3.40.50.80">
    <property type="entry name" value="Nucleotide-binding domain of ferredoxin-NADP reductase (FNR) module"/>
    <property type="match status" value="1"/>
</dbReference>
<dbReference type="SUPFAM" id="SSF63380">
    <property type="entry name" value="Riboflavin synthase domain-like"/>
    <property type="match status" value="1"/>
</dbReference>
<dbReference type="InterPro" id="IPR039261">
    <property type="entry name" value="FNR_nucleotide-bd"/>
</dbReference>
<dbReference type="RefSeq" id="WP_109684681.1">
    <property type="nucleotide sequence ID" value="NZ_QGDN01000001.1"/>
</dbReference>
<evidence type="ECO:0000313" key="2">
    <source>
        <dbReference type="EMBL" id="SSA34066.1"/>
    </source>
</evidence>
<dbReference type="PROSITE" id="PS51384">
    <property type="entry name" value="FAD_FR"/>
    <property type="match status" value="1"/>
</dbReference>
<dbReference type="EMBL" id="UESZ01000001">
    <property type="protein sequence ID" value="SSA34066.1"/>
    <property type="molecule type" value="Genomic_DNA"/>
</dbReference>
<evidence type="ECO:0000259" key="1">
    <source>
        <dbReference type="PROSITE" id="PS51384"/>
    </source>
</evidence>
<dbReference type="InterPro" id="IPR013113">
    <property type="entry name" value="SIP_FAD-bd"/>
</dbReference>
<proteinExistence type="predicted"/>
<dbReference type="CDD" id="cd06193">
    <property type="entry name" value="siderophore_interacting"/>
    <property type="match status" value="1"/>
</dbReference>
<dbReference type="Gene3D" id="2.40.30.10">
    <property type="entry name" value="Translation factors"/>
    <property type="match status" value="1"/>
</dbReference>
<organism evidence="2 3">
    <name type="scientific">Branchiibius hedensis</name>
    <dbReference type="NCBI Taxonomy" id="672460"/>
    <lineage>
        <taxon>Bacteria</taxon>
        <taxon>Bacillati</taxon>
        <taxon>Actinomycetota</taxon>
        <taxon>Actinomycetes</taxon>
        <taxon>Micrococcales</taxon>
        <taxon>Dermacoccaceae</taxon>
        <taxon>Branchiibius</taxon>
    </lineage>
</organism>
<dbReference type="InterPro" id="IPR039374">
    <property type="entry name" value="SIP_fam"/>
</dbReference>